<evidence type="ECO:0000259" key="4">
    <source>
        <dbReference type="PROSITE" id="PS50949"/>
    </source>
</evidence>
<dbReference type="RefSeq" id="WP_188448595.1">
    <property type="nucleotide sequence ID" value="NZ_BMDW01000019.1"/>
</dbReference>
<dbReference type="Pfam" id="PF00392">
    <property type="entry name" value="GntR"/>
    <property type="match status" value="1"/>
</dbReference>
<evidence type="ECO:0000256" key="1">
    <source>
        <dbReference type="ARBA" id="ARBA00023015"/>
    </source>
</evidence>
<dbReference type="InterPro" id="IPR036388">
    <property type="entry name" value="WH-like_DNA-bd_sf"/>
</dbReference>
<evidence type="ECO:0000256" key="2">
    <source>
        <dbReference type="ARBA" id="ARBA00023125"/>
    </source>
</evidence>
<dbReference type="Pfam" id="PF07729">
    <property type="entry name" value="FCD"/>
    <property type="match status" value="1"/>
</dbReference>
<keyword evidence="3" id="KW-0804">Transcription</keyword>
<dbReference type="Gene3D" id="1.20.120.530">
    <property type="entry name" value="GntR ligand-binding domain-like"/>
    <property type="match status" value="1"/>
</dbReference>
<dbReference type="SMART" id="SM00895">
    <property type="entry name" value="FCD"/>
    <property type="match status" value="1"/>
</dbReference>
<evidence type="ECO:0000313" key="5">
    <source>
        <dbReference type="EMBL" id="GGA56128.1"/>
    </source>
</evidence>
<evidence type="ECO:0000313" key="6">
    <source>
        <dbReference type="Proteomes" id="UP000618591"/>
    </source>
</evidence>
<gene>
    <name evidence="5" type="ORF">GCM10011395_28220</name>
</gene>
<dbReference type="PANTHER" id="PTHR43537">
    <property type="entry name" value="TRANSCRIPTIONAL REGULATOR, GNTR FAMILY"/>
    <property type="match status" value="1"/>
</dbReference>
<keyword evidence="2" id="KW-0238">DNA-binding</keyword>
<dbReference type="InterPro" id="IPR011711">
    <property type="entry name" value="GntR_C"/>
</dbReference>
<dbReference type="Gene3D" id="1.10.10.10">
    <property type="entry name" value="Winged helix-like DNA-binding domain superfamily/Winged helix DNA-binding domain"/>
    <property type="match status" value="1"/>
</dbReference>
<dbReference type="SUPFAM" id="SSF46785">
    <property type="entry name" value="Winged helix' DNA-binding domain"/>
    <property type="match status" value="1"/>
</dbReference>
<comment type="caution">
    <text evidence="5">The sequence shown here is derived from an EMBL/GenBank/DDBJ whole genome shotgun (WGS) entry which is preliminary data.</text>
</comment>
<dbReference type="InterPro" id="IPR008920">
    <property type="entry name" value="TF_FadR/GntR_C"/>
</dbReference>
<organism evidence="5 6">
    <name type="scientific">Sphingomonas psychrolutea</name>
    <dbReference type="NCBI Taxonomy" id="1259676"/>
    <lineage>
        <taxon>Bacteria</taxon>
        <taxon>Pseudomonadati</taxon>
        <taxon>Pseudomonadota</taxon>
        <taxon>Alphaproteobacteria</taxon>
        <taxon>Sphingomonadales</taxon>
        <taxon>Sphingomonadaceae</taxon>
        <taxon>Sphingomonas</taxon>
    </lineage>
</organism>
<keyword evidence="1" id="KW-0805">Transcription regulation</keyword>
<dbReference type="InterPro" id="IPR000524">
    <property type="entry name" value="Tscrpt_reg_HTH_GntR"/>
</dbReference>
<dbReference type="PANTHER" id="PTHR43537:SF24">
    <property type="entry name" value="GLUCONATE OPERON TRANSCRIPTIONAL REPRESSOR"/>
    <property type="match status" value="1"/>
</dbReference>
<proteinExistence type="predicted"/>
<dbReference type="SMART" id="SM00345">
    <property type="entry name" value="HTH_GNTR"/>
    <property type="match status" value="1"/>
</dbReference>
<reference evidence="6" key="1">
    <citation type="journal article" date="2019" name="Int. J. Syst. Evol. Microbiol.">
        <title>The Global Catalogue of Microorganisms (GCM) 10K type strain sequencing project: providing services to taxonomists for standard genome sequencing and annotation.</title>
        <authorList>
            <consortium name="The Broad Institute Genomics Platform"/>
            <consortium name="The Broad Institute Genome Sequencing Center for Infectious Disease"/>
            <person name="Wu L."/>
            <person name="Ma J."/>
        </authorList>
    </citation>
    <scope>NUCLEOTIDE SEQUENCE [LARGE SCALE GENOMIC DNA]</scope>
    <source>
        <strain evidence="6">CGMCC 1.10106</strain>
    </source>
</reference>
<dbReference type="SUPFAM" id="SSF48008">
    <property type="entry name" value="GntR ligand-binding domain-like"/>
    <property type="match status" value="1"/>
</dbReference>
<dbReference type="PROSITE" id="PS50949">
    <property type="entry name" value="HTH_GNTR"/>
    <property type="match status" value="1"/>
</dbReference>
<sequence length="221" mass="24572">MSKAADRAYHFIRGEILSGAMTPGEQLREETLAEACGVSRTPVREAMRKLEAENLIQRSDSQRSFVATLSVDDIAESFALRAMLEGHAAARATDRIKPGQLATLFDHNAAIRDAVARETPDIAAFIEHNRGFHTVVTDAAGSERLTRLLASIVEQPVVLRTARRYDRAQLERSAAEHEELVVAFRHRDPDWAKAVMIGHIRRAFHVYSDALTAPPRDPKTP</sequence>
<accession>A0ABQ1H3E0</accession>
<keyword evidence="6" id="KW-1185">Reference proteome</keyword>
<dbReference type="InterPro" id="IPR036390">
    <property type="entry name" value="WH_DNA-bd_sf"/>
</dbReference>
<dbReference type="EMBL" id="BMDW01000019">
    <property type="protein sequence ID" value="GGA56128.1"/>
    <property type="molecule type" value="Genomic_DNA"/>
</dbReference>
<protein>
    <submittedName>
        <fullName evidence="5">GntR family transcriptional regulator</fullName>
    </submittedName>
</protein>
<name>A0ABQ1H3E0_9SPHN</name>
<evidence type="ECO:0000256" key="3">
    <source>
        <dbReference type="ARBA" id="ARBA00023163"/>
    </source>
</evidence>
<dbReference type="PRINTS" id="PR00035">
    <property type="entry name" value="HTHGNTR"/>
</dbReference>
<dbReference type="CDD" id="cd07377">
    <property type="entry name" value="WHTH_GntR"/>
    <property type="match status" value="1"/>
</dbReference>
<dbReference type="Proteomes" id="UP000618591">
    <property type="component" value="Unassembled WGS sequence"/>
</dbReference>
<feature type="domain" description="HTH gntR-type" evidence="4">
    <location>
        <begin position="2"/>
        <end position="69"/>
    </location>
</feature>